<accession>K4JVU0</accession>
<proteinExistence type="predicted"/>
<name>K4JVU0_9CAUD</name>
<dbReference type="Gene3D" id="3.30.70.2400">
    <property type="entry name" value="Uncharacterised protein PF13773, DUF4170"/>
    <property type="match status" value="1"/>
</dbReference>
<gene>
    <name evidence="1" type="ORF">CcrColossus_gp103</name>
</gene>
<dbReference type="EMBL" id="JX100810">
    <property type="protein sequence ID" value="AFU87973.1"/>
    <property type="molecule type" value="Genomic_DNA"/>
</dbReference>
<dbReference type="Pfam" id="PF13773">
    <property type="entry name" value="DUF4170"/>
    <property type="match status" value="1"/>
</dbReference>
<sequence length="90" mass="10325">MKVWRVLGGEVKDLQAPQPKTVNECVALFRDQATVEWTGDYEDAKAAKDAWKARAQQTVDNALMRFFIIEMDVEVMTPPEYVARLQEQHA</sequence>
<organism evidence="1 2">
    <name type="scientific">Caulobacter phage CcrColossus</name>
    <dbReference type="NCBI Taxonomy" id="1211640"/>
    <lineage>
        <taxon>Viruses</taxon>
        <taxon>Duplodnaviria</taxon>
        <taxon>Heunggongvirae</taxon>
        <taxon>Uroviricota</taxon>
        <taxon>Caudoviricetes</taxon>
        <taxon>Jeanschmidtviridae</taxon>
        <taxon>Colossusvirus</taxon>
        <taxon>Colossusvirus colossus</taxon>
    </lineage>
</organism>
<dbReference type="GeneID" id="13995031"/>
<keyword evidence="2" id="KW-1185">Reference proteome</keyword>
<dbReference type="Proteomes" id="UP000000463">
    <property type="component" value="Segment"/>
</dbReference>
<protein>
    <submittedName>
        <fullName evidence="1">Uncharacterized protein</fullName>
    </submittedName>
</protein>
<evidence type="ECO:0000313" key="2">
    <source>
        <dbReference type="Proteomes" id="UP000000463"/>
    </source>
</evidence>
<dbReference type="InterPro" id="IPR025226">
    <property type="entry name" value="DUF4170"/>
</dbReference>
<reference evidence="1 2" key="1">
    <citation type="journal article" date="2012" name="BMC Genomics">
        <title>The Caulobacter crescentus phage phiCbK: genomics of a canonical phage.</title>
        <authorList>
            <person name="Gill J.J."/>
            <person name="Berry J.D."/>
            <person name="Russell W.K."/>
            <person name="Lessor L."/>
            <person name="Escobar Garcia D.A."/>
            <person name="Hernandez D."/>
            <person name="Kane A."/>
            <person name="Keene J."/>
            <person name="Maddox M."/>
            <person name="Martin R."/>
            <person name="Mohan S."/>
            <person name="Thorn A.M."/>
            <person name="Russell D.H."/>
            <person name="Young R."/>
        </authorList>
    </citation>
    <scope>NUCLEOTIDE SEQUENCE [LARGE SCALE GENOMIC DNA]</scope>
</reference>
<dbReference type="KEGG" id="vg:13995031"/>
<dbReference type="RefSeq" id="YP_006988337.1">
    <property type="nucleotide sequence ID" value="NC_019406.1"/>
</dbReference>
<evidence type="ECO:0000313" key="1">
    <source>
        <dbReference type="EMBL" id="AFU87973.1"/>
    </source>
</evidence>